<dbReference type="Gene3D" id="3.50.50.60">
    <property type="entry name" value="FAD/NAD(P)-binding domain"/>
    <property type="match status" value="1"/>
</dbReference>
<evidence type="ECO:0000256" key="1">
    <source>
        <dbReference type="ARBA" id="ARBA00009183"/>
    </source>
</evidence>
<evidence type="ECO:0000313" key="7">
    <source>
        <dbReference type="Proteomes" id="UP000479710"/>
    </source>
</evidence>
<comment type="caution">
    <text evidence="6">The sequence shown here is derived from an EMBL/GenBank/DDBJ whole genome shotgun (WGS) entry which is preliminary data.</text>
</comment>
<accession>A0A6G1CRT1</accession>
<dbReference type="PANTHER" id="PTHR23023">
    <property type="entry name" value="DIMETHYLANILINE MONOOXYGENASE"/>
    <property type="match status" value="1"/>
</dbReference>
<dbReference type="InterPro" id="IPR050346">
    <property type="entry name" value="FMO-like"/>
</dbReference>
<comment type="similarity">
    <text evidence="1 5">Belongs to the FMO family.</text>
</comment>
<dbReference type="EMBL" id="SPHZ02000008">
    <property type="protein sequence ID" value="KAF0902564.1"/>
    <property type="molecule type" value="Genomic_DNA"/>
</dbReference>
<evidence type="ECO:0000256" key="2">
    <source>
        <dbReference type="ARBA" id="ARBA00022630"/>
    </source>
</evidence>
<name>A0A6G1CRT1_9ORYZ</name>
<evidence type="ECO:0000313" key="6">
    <source>
        <dbReference type="EMBL" id="KAF0902564.1"/>
    </source>
</evidence>
<evidence type="ECO:0000256" key="4">
    <source>
        <dbReference type="ARBA" id="ARBA00023002"/>
    </source>
</evidence>
<protein>
    <recommendedName>
        <fullName evidence="5">Flavin-containing monooxygenase</fullName>
        <ecNumber evidence="5">1.-.-.-</ecNumber>
    </recommendedName>
</protein>
<keyword evidence="4 5" id="KW-0560">Oxidoreductase</keyword>
<keyword evidence="3 5" id="KW-0274">FAD</keyword>
<gene>
    <name evidence="6" type="ORF">E2562_018060</name>
</gene>
<keyword evidence="7" id="KW-1185">Reference proteome</keyword>
<dbReference type="SUPFAM" id="SSF51905">
    <property type="entry name" value="FAD/NAD(P)-binding domain"/>
    <property type="match status" value="1"/>
</dbReference>
<comment type="cofactor">
    <cofactor evidence="5">
        <name>FAD</name>
        <dbReference type="ChEBI" id="CHEBI:57692"/>
    </cofactor>
</comment>
<dbReference type="GO" id="GO:0050661">
    <property type="term" value="F:NADP binding"/>
    <property type="evidence" value="ECO:0007669"/>
    <property type="project" value="InterPro"/>
</dbReference>
<dbReference type="InterPro" id="IPR036188">
    <property type="entry name" value="FAD/NAD-bd_sf"/>
</dbReference>
<dbReference type="GO" id="GO:0004499">
    <property type="term" value="F:N,N-dimethylaniline monooxygenase activity"/>
    <property type="evidence" value="ECO:0007669"/>
    <property type="project" value="InterPro"/>
</dbReference>
<keyword evidence="5" id="KW-0503">Monooxygenase</keyword>
<dbReference type="AlphaFoldDB" id="A0A6G1CRT1"/>
<proteinExistence type="inferred from homology"/>
<sequence length="73" mass="8416">MWRHTLTLTRLQTPAFSYCFSDFPWPPDMSEVFPQHDQVVDYLAAYARCHGVRECVQFGCKVLAAEYAGVLDE</sequence>
<organism evidence="6 7">
    <name type="scientific">Oryza meyeriana var. granulata</name>
    <dbReference type="NCBI Taxonomy" id="110450"/>
    <lineage>
        <taxon>Eukaryota</taxon>
        <taxon>Viridiplantae</taxon>
        <taxon>Streptophyta</taxon>
        <taxon>Embryophyta</taxon>
        <taxon>Tracheophyta</taxon>
        <taxon>Spermatophyta</taxon>
        <taxon>Magnoliopsida</taxon>
        <taxon>Liliopsida</taxon>
        <taxon>Poales</taxon>
        <taxon>Poaceae</taxon>
        <taxon>BOP clade</taxon>
        <taxon>Oryzoideae</taxon>
        <taxon>Oryzeae</taxon>
        <taxon>Oryzinae</taxon>
        <taxon>Oryza</taxon>
        <taxon>Oryza meyeriana</taxon>
    </lineage>
</organism>
<dbReference type="GO" id="GO:0050660">
    <property type="term" value="F:flavin adenine dinucleotide binding"/>
    <property type="evidence" value="ECO:0007669"/>
    <property type="project" value="InterPro"/>
</dbReference>
<evidence type="ECO:0000256" key="3">
    <source>
        <dbReference type="ARBA" id="ARBA00022827"/>
    </source>
</evidence>
<dbReference type="EC" id="1.-.-.-" evidence="5"/>
<dbReference type="InterPro" id="IPR020946">
    <property type="entry name" value="Flavin_mOase-like"/>
</dbReference>
<evidence type="ECO:0000256" key="5">
    <source>
        <dbReference type="RuleBase" id="RU361177"/>
    </source>
</evidence>
<reference evidence="6 7" key="1">
    <citation type="submission" date="2019-11" db="EMBL/GenBank/DDBJ databases">
        <title>Whole genome sequence of Oryza granulata.</title>
        <authorList>
            <person name="Li W."/>
        </authorList>
    </citation>
    <scope>NUCLEOTIDE SEQUENCE [LARGE SCALE GENOMIC DNA]</scope>
    <source>
        <strain evidence="7">cv. Menghai</strain>
        <tissue evidence="6">Leaf</tissue>
    </source>
</reference>
<keyword evidence="2 5" id="KW-0285">Flavoprotein</keyword>
<dbReference type="Proteomes" id="UP000479710">
    <property type="component" value="Unassembled WGS sequence"/>
</dbReference>
<dbReference type="OrthoDB" id="66881at2759"/>
<dbReference type="Pfam" id="PF00743">
    <property type="entry name" value="FMO-like"/>
    <property type="match status" value="1"/>
</dbReference>